<comment type="caution">
    <text evidence="1">The sequence shown here is derived from an EMBL/GenBank/DDBJ whole genome shotgun (WGS) entry which is preliminary data.</text>
</comment>
<name>A0ACC2WWG6_9TREE</name>
<protein>
    <submittedName>
        <fullName evidence="1">Uncharacterized protein</fullName>
    </submittedName>
</protein>
<accession>A0ACC2WWG6</accession>
<evidence type="ECO:0000313" key="2">
    <source>
        <dbReference type="Proteomes" id="UP001243375"/>
    </source>
</evidence>
<dbReference type="EMBL" id="JASBWU010000015">
    <property type="protein sequence ID" value="KAJ9115858.1"/>
    <property type="molecule type" value="Genomic_DNA"/>
</dbReference>
<keyword evidence="2" id="KW-1185">Reference proteome</keyword>
<dbReference type="Proteomes" id="UP001243375">
    <property type="component" value="Unassembled WGS sequence"/>
</dbReference>
<reference evidence="1" key="1">
    <citation type="submission" date="2023-04" db="EMBL/GenBank/DDBJ databases">
        <title>Draft Genome sequencing of Naganishia species isolated from polar environments using Oxford Nanopore Technology.</title>
        <authorList>
            <person name="Leo P."/>
            <person name="Venkateswaran K."/>
        </authorList>
    </citation>
    <scope>NUCLEOTIDE SEQUENCE</scope>
    <source>
        <strain evidence="1">MNA-CCFEE 5425</strain>
    </source>
</reference>
<gene>
    <name evidence="1" type="ORF">QFC22_005000</name>
</gene>
<sequence>MSSSQPPSSAQGAEFPRPGLSSSTVTDRPKPKGPSAKRKRIIQEKIVTEPIRPIPNVATSNPGPDPNTASGSGHTSYPPPPSENVKTSARTRSRRSTATTTVGSASYSSDVVPITPAAVDRKEKFPVTQRTLEVAGKIAELGEVQQIKCFACAEAESQRVAAYQDFTNLQARGMAPAISEETMDKLLSSVVCFYYDPAKLGIIKGVRMSNSNYGRCSNCMTAGCGCWWPTESLAPGVQAATAKALSTATASSSLASIVNAGSIDSSSRSSRRLDSQRQEQKPRRATAKRKTVVAADPGSMMVIESEPIARPSVRFQEPQAAALPEPAPIAQPISPVPQPTVQAARSPSPIPEPQTAPQLEADPVGAQHASPQQQAAPQPETDSVDAQHVNPPMEDIQPEQDPLSVDDQAPNPPAAQTEQERVAMLEAALAYMEAEADEEDDYDGEYALQYVAPSANSQDAAPGLPVHGDSGVDLESSAEGHDAAVKSVSAVEGQGGEMEADEVQDQPEVVDDDQPVIQQEDVKPLPPTRSQSPGLLAGAFEVHDANSASMTETVQQEASVEKDDHQIDDAANEAKSATPSESGMERQPLATINAEAEPNMSEDQPSVTMHQEAEVIASQSRSPVTMSQEVESDTLKDQPSATVDNEAQADISGDRPTSAMSKDVETNAPEAEPSATMQQEAEAQPSQSPIPATTDAETRTEEATTSVPDSPINEPLQISASNEPAQQSAAASEAIQLVSRAIDDADNEDAPIHTASTAKSVEDEYSFLFAEQGAEEEDGVKIVQEETVVLGVTSGGPDEEVAMNDEMVVETADEEVAMNDGQVIDEAAEETTSSNGKALIAVNEEEMAMNDSEADDDASEDADMPDGRPLKVPAEDVDMDDGEASVDPPEDKDADDGEVMASPAGDSATLDGEASMDPLEAQAANEGRYSDSPSSNEAAHDRAVLGATAGDQDRDVHDAELAAPTPVTQMEIVDEEAPMDAKSERDADDQDQQQFPGAPASPSTVNDEQLDFVPETQRDPVPEVMPVAAAAAKLPTESSSITVEDGLAMPAELAPSTVVEDSIQVTVQKELRQGGEIMEVVVEQDMVVIDVEAVEQEAAVTTAAETRSPLTPTGRTRSTRSTRAAAKAIKKSSSSTNKNKGNAGNGGHGSTFGIPSAPPEFELTPKWSKRLLSIPKADIIIQETSVPLKQHNRNLMSLDIPGVNKAFRKCTGCTLRECPCAPLPVDPDKRESEHTKYWQNSVLDSAGCLTCRVCGVICSFQLDPPIYGDYSTLPSPRTLDNMKLLPEDWDTRSALGDGFDGEEEVNENGHNQSAGESRPPSHPDPTFLQSNKCSGCALRQCPCIALPAGEGRGGGCIKCKECNVACSFNAATPQPDGKLVVWADADSTAIGGRERAGNDSKRVTTYGKRKLLAMASDEEDGAEQLEHGQLDDGQVVE</sequence>
<organism evidence="1 2">
    <name type="scientific">Naganishia vaughanmartiniae</name>
    <dbReference type="NCBI Taxonomy" id="1424756"/>
    <lineage>
        <taxon>Eukaryota</taxon>
        <taxon>Fungi</taxon>
        <taxon>Dikarya</taxon>
        <taxon>Basidiomycota</taxon>
        <taxon>Agaricomycotina</taxon>
        <taxon>Tremellomycetes</taxon>
        <taxon>Filobasidiales</taxon>
        <taxon>Filobasidiaceae</taxon>
        <taxon>Naganishia</taxon>
    </lineage>
</organism>
<proteinExistence type="predicted"/>
<evidence type="ECO:0000313" key="1">
    <source>
        <dbReference type="EMBL" id="KAJ9115858.1"/>
    </source>
</evidence>